<dbReference type="AlphaFoldDB" id="A0A1F6CS25"/>
<gene>
    <name evidence="1" type="ORF">A2704_05180</name>
</gene>
<evidence type="ECO:0000313" key="2">
    <source>
        <dbReference type="Proteomes" id="UP000176445"/>
    </source>
</evidence>
<name>A0A1F6CS25_9BACT</name>
<accession>A0A1F6CS25</accession>
<dbReference type="Proteomes" id="UP000176445">
    <property type="component" value="Unassembled WGS sequence"/>
</dbReference>
<sequence>MKIIYIANIRFPTERAHGIQIAKTCEALALAGAEVELVVTDRATGIAENVQTYYHLRRVFPIHRVRVPDIVQWGRIGFLIESIFFALGARRHAGKGVVYCRDEWVLALLMILGVRATVWESHTGAWNSAARFVARRARALIPITRGLSDFYAERGIPRAKMWVAPDGVSLEDFLCPAPKEEVRKRLGLPAHAKLAMYIGGLDSWKGSDTLYAAVDMLPKDVIVAVIGGKKEDVSMLSASHPRVRFLGPRPYTELADNQAAADVLILPNTGASEISVRFTSPLKLFTYMASGVPIVTSDLPSIREVVDEKSAFFVPADDSRALAEGIMQALKNTEDATRRAGAARALLPDYTWTKRAERILAFLKVQTW</sequence>
<protein>
    <recommendedName>
        <fullName evidence="3">Glycosyltransferase subfamily 4-like N-terminal domain-containing protein</fullName>
    </recommendedName>
</protein>
<dbReference type="SUPFAM" id="SSF53756">
    <property type="entry name" value="UDP-Glycosyltransferase/glycogen phosphorylase"/>
    <property type="match status" value="1"/>
</dbReference>
<dbReference type="PANTHER" id="PTHR12526">
    <property type="entry name" value="GLYCOSYLTRANSFERASE"/>
    <property type="match status" value="1"/>
</dbReference>
<proteinExistence type="predicted"/>
<reference evidence="1 2" key="1">
    <citation type="journal article" date="2016" name="Nat. Commun.">
        <title>Thousands of microbial genomes shed light on interconnected biogeochemical processes in an aquifer system.</title>
        <authorList>
            <person name="Anantharaman K."/>
            <person name="Brown C.T."/>
            <person name="Hug L.A."/>
            <person name="Sharon I."/>
            <person name="Castelle C.J."/>
            <person name="Probst A.J."/>
            <person name="Thomas B.C."/>
            <person name="Singh A."/>
            <person name="Wilkins M.J."/>
            <person name="Karaoz U."/>
            <person name="Brodie E.L."/>
            <person name="Williams K.H."/>
            <person name="Hubbard S.S."/>
            <person name="Banfield J.F."/>
        </authorList>
    </citation>
    <scope>NUCLEOTIDE SEQUENCE [LARGE SCALE GENOMIC DNA]</scope>
</reference>
<evidence type="ECO:0000313" key="1">
    <source>
        <dbReference type="EMBL" id="OGG51682.1"/>
    </source>
</evidence>
<comment type="caution">
    <text evidence="1">The sequence shown here is derived from an EMBL/GenBank/DDBJ whole genome shotgun (WGS) entry which is preliminary data.</text>
</comment>
<organism evidence="1 2">
    <name type="scientific">Candidatus Kaiserbacteria bacterium RIFCSPHIGHO2_01_FULL_54_36b</name>
    <dbReference type="NCBI Taxonomy" id="1798483"/>
    <lineage>
        <taxon>Bacteria</taxon>
        <taxon>Candidatus Kaiseribacteriota</taxon>
    </lineage>
</organism>
<dbReference type="CDD" id="cd03801">
    <property type="entry name" value="GT4_PimA-like"/>
    <property type="match status" value="1"/>
</dbReference>
<dbReference type="Pfam" id="PF13692">
    <property type="entry name" value="Glyco_trans_1_4"/>
    <property type="match status" value="1"/>
</dbReference>
<evidence type="ECO:0008006" key="3">
    <source>
        <dbReference type="Google" id="ProtNLM"/>
    </source>
</evidence>
<dbReference type="Gene3D" id="3.40.50.2000">
    <property type="entry name" value="Glycogen Phosphorylase B"/>
    <property type="match status" value="2"/>
</dbReference>
<dbReference type="EMBL" id="MFKW01000019">
    <property type="protein sequence ID" value="OGG51682.1"/>
    <property type="molecule type" value="Genomic_DNA"/>
</dbReference>